<organism evidence="2 3">
    <name type="scientific">Pelagicoccus enzymogenes</name>
    <dbReference type="NCBI Taxonomy" id="2773457"/>
    <lineage>
        <taxon>Bacteria</taxon>
        <taxon>Pseudomonadati</taxon>
        <taxon>Verrucomicrobiota</taxon>
        <taxon>Opitutia</taxon>
        <taxon>Puniceicoccales</taxon>
        <taxon>Pelagicoccaceae</taxon>
        <taxon>Pelagicoccus</taxon>
    </lineage>
</organism>
<keyword evidence="1" id="KW-0732">Signal</keyword>
<dbReference type="Pfam" id="PF24251">
    <property type="entry name" value="DUF7453"/>
    <property type="match status" value="1"/>
</dbReference>
<evidence type="ECO:0000313" key="3">
    <source>
        <dbReference type="Proteomes" id="UP000622317"/>
    </source>
</evidence>
<evidence type="ECO:0000256" key="1">
    <source>
        <dbReference type="SAM" id="SignalP"/>
    </source>
</evidence>
<name>A0A927FBX2_9BACT</name>
<evidence type="ECO:0000313" key="2">
    <source>
        <dbReference type="EMBL" id="MBD5781564.1"/>
    </source>
</evidence>
<reference evidence="2" key="1">
    <citation type="submission" date="2020-09" db="EMBL/GenBank/DDBJ databases">
        <title>Pelagicoccus enzymogenes sp. nov. with an EPS production, isolated from marine sediment.</title>
        <authorList>
            <person name="Feng X."/>
        </authorList>
    </citation>
    <scope>NUCLEOTIDE SEQUENCE</scope>
    <source>
        <strain evidence="2">NFK12</strain>
    </source>
</reference>
<protein>
    <submittedName>
        <fullName evidence="2">Uncharacterized protein</fullName>
    </submittedName>
</protein>
<dbReference type="RefSeq" id="WP_191618652.1">
    <property type="nucleotide sequence ID" value="NZ_JACYFG010000050.1"/>
</dbReference>
<proteinExistence type="predicted"/>
<dbReference type="Proteomes" id="UP000622317">
    <property type="component" value="Unassembled WGS sequence"/>
</dbReference>
<accession>A0A927FBX2</accession>
<keyword evidence="3" id="KW-1185">Reference proteome</keyword>
<dbReference type="EMBL" id="JACYFG010000050">
    <property type="protein sequence ID" value="MBD5781564.1"/>
    <property type="molecule type" value="Genomic_DNA"/>
</dbReference>
<feature type="signal peptide" evidence="1">
    <location>
        <begin position="1"/>
        <end position="22"/>
    </location>
</feature>
<comment type="caution">
    <text evidence="2">The sequence shown here is derived from an EMBL/GenBank/DDBJ whole genome shotgun (WGS) entry which is preliminary data.</text>
</comment>
<gene>
    <name evidence="2" type="ORF">IEN85_18830</name>
</gene>
<dbReference type="InterPro" id="IPR055876">
    <property type="entry name" value="DUF7453"/>
</dbReference>
<feature type="chain" id="PRO_5036789642" evidence="1">
    <location>
        <begin position="23"/>
        <end position="1358"/>
    </location>
</feature>
<sequence length="1358" mass="141673">MKRRTTLLSAFLASFLLPQVQAQVNVQILLTEDAAVSGAGPAEITGYSYPKANRNGTFYTKAGFFDDSGDLPVAGSMLVELTGPNSAQVLLRDDLQGLEPLTYEPFYPTDAGDIIFQGKYSAEDPQVGSVFKLSGGTLARLKESAGLETAAFNGTSIIHNVEGISYANLAKITPEGNEQSFPLYRGAVPGLEGVTFRSFSNIAHTPSGQIFFTARFEGESIDFLNDHALFTEDGAGNLQMIVRDSGSYPDTPRLPSGGTFRDLSGNIHLGCNDIGQLAFRAVVDAPDSRGSGSANSIWFQHPDQVPELIAVDFAPLETANAGELNLGALTAGSGTHSMTPLLDAAGNVYFAAEVRWNVQEPPYGDIGFFKWDGTDTHLIGYFHSMLPLPEDIAVPSLELQELSLSASGRIALYVVIKDDRKSVAASIYAQDDEGAFTEVITRSLGQYAFQRANFVADGHDYGPAGTLYLPPLDAGFSGSEDGNGQNWWTADDRLLFSVGYIDNNESKSAYCLATIGEPQVPPSGNKYTFDNDLETSSWQSVASGRSNWYDSIGARWDLPPNRADAAATIPAGEFVALETGNVQVGSLDSRGQLDLYAPLAVRGDATLATVNVEAGGSLTVEGNATLTGDITATGTHALIADAPSGDVSIHATENSPHLSSSIQSTLLASAPGNIDFNIDGEMTSSVGPAQGTTANIYATSEFGSVSFTTKGAYDAIGHKGSMLNFYAAAPNGIAAKLEGAYASSGPNLLFEASGGDIVVDTTQAKLTGETGAIIAENTGGSIAITSGEISASGSDAVHATASGEITISAQDSITLIDGDFAIYAKSSGSNVDINSRAEISTTGQTRPGVGIEGNAQGDVTIKQSAPINSDFGAVIGFSTAGTVDIDTSTTYLAGEQGGIRATAEGGSILIKSGEIAAGNQQGIYAVARDSVSIVSTGKITGIGNNSTGIFASSEQAGVSIIQNGDVSATGTNATGIVADSATTITVQITSGSISGWTGPNAGVILSQAQNAILTNHGDISSASEIGIIANSINTTIENHGRIYGKIQLGTGTNQLNNEASGFLYSVGEYIIGSENTLNNSGTLILSELAENIGTTTLDGQFQQSSCGSVTAQIGTEGSADQLTISGNANLSGSLVAQVTEPLTSDRQHTVLQASAITGTFSRVLPVQAAQGLPIEDLAKHARQHPSRTLDASLSYSENNAILSLKPLILDTYQKWAEHFLGSAAAPPSDSFQQLSADPGLTADPDQDGLSNLAEYVFGTHPLFPSESPFSSQLTNHLPEAPTHTISFPIAKELSDASWILESSQNLQDWEPLSIENATTKDLGDLTRYELTLQPPPSPTFYRITVSTPNGQATSSLPF</sequence>